<dbReference type="GO" id="GO:0043952">
    <property type="term" value="P:protein transport by the Sec complex"/>
    <property type="evidence" value="ECO:0007669"/>
    <property type="project" value="UniProtKB-UniRule"/>
</dbReference>
<dbReference type="PRINTS" id="PR00303">
    <property type="entry name" value="SECYTRNLCASE"/>
</dbReference>
<dbReference type="PANTHER" id="PTHR10906">
    <property type="entry name" value="SECY/SEC61-ALPHA FAMILY MEMBER"/>
    <property type="match status" value="1"/>
</dbReference>
<feature type="transmembrane region" description="Helical" evidence="10">
    <location>
        <begin position="355"/>
        <end position="377"/>
    </location>
</feature>
<dbReference type="EMBL" id="MGFM01000005">
    <property type="protein sequence ID" value="OGM06063.1"/>
    <property type="molecule type" value="Genomic_DNA"/>
</dbReference>
<evidence type="ECO:0000256" key="10">
    <source>
        <dbReference type="HAMAP-Rule" id="MF_01465"/>
    </source>
</evidence>
<dbReference type="InterPro" id="IPR026593">
    <property type="entry name" value="SecY"/>
</dbReference>
<dbReference type="InterPro" id="IPR023201">
    <property type="entry name" value="SecY_dom_sf"/>
</dbReference>
<organism evidence="12 13">
    <name type="scientific">Candidatus Woesebacteria bacterium GWB1_43_5</name>
    <dbReference type="NCBI Taxonomy" id="1802474"/>
    <lineage>
        <taxon>Bacteria</taxon>
        <taxon>Candidatus Woeseibacteriota</taxon>
    </lineage>
</organism>
<comment type="caution">
    <text evidence="12">The sequence shown here is derived from an EMBL/GenBank/DDBJ whole genome shotgun (WGS) entry which is preliminary data.</text>
</comment>
<name>A0A1F7WTD6_9BACT</name>
<protein>
    <recommendedName>
        <fullName evidence="9 10">Protein translocase subunit SecY</fullName>
    </recommendedName>
</protein>
<dbReference type="PROSITE" id="PS00755">
    <property type="entry name" value="SECY_1"/>
    <property type="match status" value="1"/>
</dbReference>
<keyword evidence="4 10" id="KW-0812">Transmembrane</keyword>
<feature type="transmembrane region" description="Helical" evidence="10">
    <location>
        <begin position="63"/>
        <end position="96"/>
    </location>
</feature>
<dbReference type="Gene3D" id="1.10.3370.10">
    <property type="entry name" value="SecY subunit domain"/>
    <property type="match status" value="1"/>
</dbReference>
<comment type="subunit">
    <text evidence="10">Component of the Sec protein translocase complex. Heterotrimer consisting of SecY, SecE and SecG subunits. The heterotrimers can form oligomers, although 1 heterotrimer is thought to be able to translocate proteins. Interacts with the ribosome. Interacts with SecDF, and other proteins may be involved. Interacts with SecA.</text>
</comment>
<feature type="transmembrane region" description="Helical" evidence="10">
    <location>
        <begin position="261"/>
        <end position="281"/>
    </location>
</feature>
<feature type="transmembrane region" description="Helical" evidence="10">
    <location>
        <begin position="174"/>
        <end position="192"/>
    </location>
</feature>
<comment type="subcellular location">
    <subcellularLocation>
        <location evidence="10">Cell membrane</location>
        <topology evidence="10">Multi-pass membrane protein</topology>
    </subcellularLocation>
    <subcellularLocation>
        <location evidence="1">Membrane</location>
        <topology evidence="1">Multi-pass membrane protein</topology>
    </subcellularLocation>
</comment>
<keyword evidence="7 10" id="KW-0811">Translocation</keyword>
<evidence type="ECO:0000313" key="12">
    <source>
        <dbReference type="EMBL" id="OGM06063.1"/>
    </source>
</evidence>
<dbReference type="GO" id="GO:0006605">
    <property type="term" value="P:protein targeting"/>
    <property type="evidence" value="ECO:0007669"/>
    <property type="project" value="UniProtKB-UniRule"/>
</dbReference>
<sequence>MLTSILNFFIKAWKVPDIRRKIVVTAVVLIFFRLIAHIPAAGVDSNSLKSLFAGSPLLTLLDVFSGGTLVNFSIMALGLGPYINASIIVQLLTYVVPSFEELSKEGEFGQEKLNQYMRFLTIPLASLQSFAMYLLLKNQGVIGNFTPLAILGLVITMTAGTMIAVWFGELITQYGVSNGISFLIFAGIVARLPVTLGQSTQVVGGADIMKLGIFGVLSIVIIGVIVGMNEAVRQIPIHHARRTNSVGGSGYLPLRLNQAGVIPIIFAVSLVFLPSFVSQFLQGSSNNGLANIGSFLAGVFNPQSLGYNAVYFLLVFAFTYFYTGIVFNPDKISENLQKSGAFIPGMRPGKQTSNYLRYILNRITLVGAVFLGAVAILPSLFQSVIGISTLAIGGTSVLIVVSVVLEFTREIEAQLVTRRYETFVR</sequence>
<dbReference type="PIRSF" id="PIRSF004557">
    <property type="entry name" value="SecY"/>
    <property type="match status" value="1"/>
</dbReference>
<evidence type="ECO:0000256" key="11">
    <source>
        <dbReference type="RuleBase" id="RU004349"/>
    </source>
</evidence>
<evidence type="ECO:0000256" key="5">
    <source>
        <dbReference type="ARBA" id="ARBA00022927"/>
    </source>
</evidence>
<feature type="transmembrane region" description="Helical" evidence="10">
    <location>
        <begin position="212"/>
        <end position="232"/>
    </location>
</feature>
<gene>
    <name evidence="10" type="primary">secY</name>
    <name evidence="12" type="ORF">A2125_01820</name>
</gene>
<comment type="similarity">
    <text evidence="2 10 11">Belongs to the SecY/SEC61-alpha family.</text>
</comment>
<reference evidence="12 13" key="1">
    <citation type="journal article" date="2016" name="Nat. Commun.">
        <title>Thousands of microbial genomes shed light on interconnected biogeochemical processes in an aquifer system.</title>
        <authorList>
            <person name="Anantharaman K."/>
            <person name="Brown C.T."/>
            <person name="Hug L.A."/>
            <person name="Sharon I."/>
            <person name="Castelle C.J."/>
            <person name="Probst A.J."/>
            <person name="Thomas B.C."/>
            <person name="Singh A."/>
            <person name="Wilkins M.J."/>
            <person name="Karaoz U."/>
            <person name="Brodie E.L."/>
            <person name="Williams K.H."/>
            <person name="Hubbard S.S."/>
            <person name="Banfield J.F."/>
        </authorList>
    </citation>
    <scope>NUCLEOTIDE SEQUENCE [LARGE SCALE GENOMIC DNA]</scope>
</reference>
<comment type="function">
    <text evidence="10">The central subunit of the protein translocation channel SecYEG. Consists of two halves formed by TMs 1-5 and 6-10. These two domains form a lateral gate at the front which open onto the bilayer between TMs 2 and 7, and are clamped together by SecE at the back. The channel is closed by both a pore ring composed of hydrophobic SecY resides and a short helix (helix 2A) on the extracellular side of the membrane which forms a plug. The plug probably moves laterally to allow the channel to open. The ring and the pore may move independently.</text>
</comment>
<evidence type="ECO:0000256" key="2">
    <source>
        <dbReference type="ARBA" id="ARBA00005751"/>
    </source>
</evidence>
<evidence type="ECO:0000256" key="7">
    <source>
        <dbReference type="ARBA" id="ARBA00023010"/>
    </source>
</evidence>
<keyword evidence="6 10" id="KW-1133">Transmembrane helix</keyword>
<keyword evidence="3 10" id="KW-0813">Transport</keyword>
<dbReference type="NCBIfam" id="TIGR00967">
    <property type="entry name" value="3a0501s007"/>
    <property type="match status" value="1"/>
</dbReference>
<evidence type="ECO:0000256" key="3">
    <source>
        <dbReference type="ARBA" id="ARBA00022448"/>
    </source>
</evidence>
<evidence type="ECO:0000313" key="13">
    <source>
        <dbReference type="Proteomes" id="UP000178812"/>
    </source>
</evidence>
<dbReference type="FunFam" id="1.10.3370.10:FF:000001">
    <property type="entry name" value="Preprotein translocase subunit SecY"/>
    <property type="match status" value="1"/>
</dbReference>
<keyword evidence="8 10" id="KW-0472">Membrane</keyword>
<dbReference type="Proteomes" id="UP000178812">
    <property type="component" value="Unassembled WGS sequence"/>
</dbReference>
<feature type="transmembrane region" description="Helical" evidence="10">
    <location>
        <begin position="148"/>
        <end position="167"/>
    </location>
</feature>
<dbReference type="Pfam" id="PF00344">
    <property type="entry name" value="SecY"/>
    <property type="match status" value="1"/>
</dbReference>
<feature type="transmembrane region" description="Helical" evidence="10">
    <location>
        <begin position="309"/>
        <end position="328"/>
    </location>
</feature>
<dbReference type="InterPro" id="IPR030659">
    <property type="entry name" value="SecY_CS"/>
</dbReference>
<feature type="transmembrane region" description="Helical" evidence="10">
    <location>
        <begin position="383"/>
        <end position="405"/>
    </location>
</feature>
<evidence type="ECO:0000256" key="8">
    <source>
        <dbReference type="ARBA" id="ARBA00023136"/>
    </source>
</evidence>
<dbReference type="AlphaFoldDB" id="A0A1F7WTD6"/>
<proteinExistence type="inferred from homology"/>
<accession>A0A1F7WTD6</accession>
<dbReference type="GO" id="GO:0005886">
    <property type="term" value="C:plasma membrane"/>
    <property type="evidence" value="ECO:0007669"/>
    <property type="project" value="UniProtKB-SubCell"/>
</dbReference>
<keyword evidence="10" id="KW-1003">Cell membrane</keyword>
<evidence type="ECO:0000256" key="6">
    <source>
        <dbReference type="ARBA" id="ARBA00022989"/>
    </source>
</evidence>
<dbReference type="GO" id="GO:0065002">
    <property type="term" value="P:intracellular protein transmembrane transport"/>
    <property type="evidence" value="ECO:0007669"/>
    <property type="project" value="UniProtKB-UniRule"/>
</dbReference>
<evidence type="ECO:0000256" key="4">
    <source>
        <dbReference type="ARBA" id="ARBA00022692"/>
    </source>
</evidence>
<evidence type="ECO:0000256" key="9">
    <source>
        <dbReference type="ARBA" id="ARBA00039733"/>
    </source>
</evidence>
<evidence type="ECO:0000256" key="1">
    <source>
        <dbReference type="ARBA" id="ARBA00004141"/>
    </source>
</evidence>
<dbReference type="SUPFAM" id="SSF103491">
    <property type="entry name" value="Preprotein translocase SecY subunit"/>
    <property type="match status" value="1"/>
</dbReference>
<feature type="transmembrane region" description="Helical" evidence="10">
    <location>
        <begin position="21"/>
        <end position="43"/>
    </location>
</feature>
<feature type="transmembrane region" description="Helical" evidence="10">
    <location>
        <begin position="116"/>
        <end position="136"/>
    </location>
</feature>
<dbReference type="HAMAP" id="MF_01465">
    <property type="entry name" value="SecY"/>
    <property type="match status" value="1"/>
</dbReference>
<dbReference type="InterPro" id="IPR002208">
    <property type="entry name" value="SecY/SEC61-alpha"/>
</dbReference>
<keyword evidence="5 10" id="KW-0653">Protein transport</keyword>